<dbReference type="InterPro" id="IPR041569">
    <property type="entry name" value="AAA_lid_3"/>
</dbReference>
<dbReference type="Gene3D" id="1.10.8.60">
    <property type="match status" value="1"/>
</dbReference>
<reference evidence="7" key="1">
    <citation type="submission" date="2014-01" db="EMBL/GenBank/DDBJ databases">
        <authorList>
            <person name="Aslett M."/>
        </authorList>
    </citation>
    <scope>NUCLEOTIDE SEQUENCE</scope>
</reference>
<dbReference type="InterPro" id="IPR003593">
    <property type="entry name" value="AAA+_ATPase"/>
</dbReference>
<dbReference type="Proteomes" id="UP000030665">
    <property type="component" value="Unassembled WGS sequence"/>
</dbReference>
<dbReference type="SUPFAM" id="SSF52540">
    <property type="entry name" value="P-loop containing nucleoside triphosphate hydrolases"/>
    <property type="match status" value="1"/>
</dbReference>
<dbReference type="Pfam" id="PF17862">
    <property type="entry name" value="AAA_lid_3"/>
    <property type="match status" value="1"/>
</dbReference>
<gene>
    <name evidence="7" type="ORF">TTRE_0000753701</name>
</gene>
<evidence type="ECO:0000256" key="4">
    <source>
        <dbReference type="RuleBase" id="RU003651"/>
    </source>
</evidence>
<evidence type="ECO:0000256" key="1">
    <source>
        <dbReference type="ARBA" id="ARBA00006914"/>
    </source>
</evidence>
<feature type="compositionally biased region" description="Basic and acidic residues" evidence="5">
    <location>
        <begin position="35"/>
        <end position="59"/>
    </location>
</feature>
<dbReference type="GO" id="GO:0008568">
    <property type="term" value="F:microtubule severing ATPase activity"/>
    <property type="evidence" value="ECO:0007669"/>
    <property type="project" value="TreeGrafter"/>
</dbReference>
<evidence type="ECO:0000313" key="7">
    <source>
        <dbReference type="EMBL" id="CDW59207.1"/>
    </source>
</evidence>
<dbReference type="InterPro" id="IPR050304">
    <property type="entry name" value="MT-severing_AAA_ATPase"/>
</dbReference>
<accession>A0A077ZFQ0</accession>
<comment type="similarity">
    <text evidence="1 4">Belongs to the AAA ATPase family.</text>
</comment>
<dbReference type="Gene3D" id="3.40.50.300">
    <property type="entry name" value="P-loop containing nucleotide triphosphate hydrolases"/>
    <property type="match status" value="1"/>
</dbReference>
<dbReference type="GO" id="GO:0016887">
    <property type="term" value="F:ATP hydrolysis activity"/>
    <property type="evidence" value="ECO:0007669"/>
    <property type="project" value="InterPro"/>
</dbReference>
<dbReference type="PROSITE" id="PS00674">
    <property type="entry name" value="AAA"/>
    <property type="match status" value="1"/>
</dbReference>
<dbReference type="GO" id="GO:0005524">
    <property type="term" value="F:ATP binding"/>
    <property type="evidence" value="ECO:0007669"/>
    <property type="project" value="UniProtKB-KW"/>
</dbReference>
<dbReference type="InterPro" id="IPR003960">
    <property type="entry name" value="ATPase_AAA_CS"/>
</dbReference>
<keyword evidence="8" id="KW-1185">Reference proteome</keyword>
<sequence length="547" mass="61017">MPLIPDMEDEVNGVFDLWKQLHAKKLQQAGTSTTARERTDSAAEVEWASRRDNERKEETSTSSKQLDSSFGKREQNFEVKPSKNINDNLVRPLGGFQCASELTGSYESARKAEHGNIGNGRKNVAPTSDSQGFKPFSYAWKQKCPSEVGGANEIVAKSTEKADNAVENKKLAYRNACRSIPSFSMYSCCKKPLGLVSRDFKPPVKSESERNSKYTEHDKMKAFPREYGQSPMELGFSASSNDTIISGIDKELVQMIENEIVQLASYSWDDVAGLSEVKSAIKEIVVWPMLRPDIFTGLRAPSKGVLLFGPPGTGKTLIGSCIASQCKATFFSVSASSLTSKWVGEGEKLVRTLFAVARARSPSVIFIDEVDSLLTKRSDSDNDSMRRMKNEFFSQMEGVGVSKEERLLVIGATNRPWELDEAARRRFTRRLYIPLPNLQARADIISRLLHNNAMVRHLPIFANCPLANQVWIGYSGADVAEVCREAALFPIRKIAEVESIDVEQVPPISENDFKSALCRIRSTVCLDGIDEYEKWNSLYGFTHSRQT</sequence>
<keyword evidence="3 4" id="KW-0067">ATP-binding</keyword>
<keyword evidence="2 4" id="KW-0547">Nucleotide-binding</keyword>
<dbReference type="FunFam" id="3.40.50.300:FF:000093">
    <property type="entry name" value="Fidgetin-like 1"/>
    <property type="match status" value="1"/>
</dbReference>
<evidence type="ECO:0000256" key="3">
    <source>
        <dbReference type="ARBA" id="ARBA00022840"/>
    </source>
</evidence>
<feature type="region of interest" description="Disordered" evidence="5">
    <location>
        <begin position="27"/>
        <end position="78"/>
    </location>
</feature>
<dbReference type="OrthoDB" id="10251136at2759"/>
<evidence type="ECO:0000256" key="2">
    <source>
        <dbReference type="ARBA" id="ARBA00022741"/>
    </source>
</evidence>
<dbReference type="SMART" id="SM00382">
    <property type="entry name" value="AAA"/>
    <property type="match status" value="1"/>
</dbReference>
<feature type="domain" description="AAA+ ATPase" evidence="6">
    <location>
        <begin position="301"/>
        <end position="437"/>
    </location>
</feature>
<dbReference type="PANTHER" id="PTHR23074">
    <property type="entry name" value="AAA DOMAIN-CONTAINING"/>
    <property type="match status" value="1"/>
</dbReference>
<reference evidence="7" key="2">
    <citation type="submission" date="2014-03" db="EMBL/GenBank/DDBJ databases">
        <title>The whipworm genome and dual-species transcriptomics of an intimate host-pathogen interaction.</title>
        <authorList>
            <person name="Foth B.J."/>
            <person name="Tsai I.J."/>
            <person name="Reid A.J."/>
            <person name="Bancroft A.J."/>
            <person name="Nichol S."/>
            <person name="Tracey A."/>
            <person name="Holroyd N."/>
            <person name="Cotton J.A."/>
            <person name="Stanley E.J."/>
            <person name="Zarowiecki M."/>
            <person name="Liu J.Z."/>
            <person name="Huckvale T."/>
            <person name="Cooper P.J."/>
            <person name="Grencis R.K."/>
            <person name="Berriman M."/>
        </authorList>
    </citation>
    <scope>NUCLEOTIDE SEQUENCE [LARGE SCALE GENOMIC DNA]</scope>
</reference>
<dbReference type="STRING" id="36087.A0A077ZFQ0"/>
<protein>
    <submittedName>
        <fullName evidence="7">Fidgetin protein 1 like</fullName>
    </submittedName>
</protein>
<evidence type="ECO:0000256" key="5">
    <source>
        <dbReference type="SAM" id="MobiDB-lite"/>
    </source>
</evidence>
<name>A0A077ZFQ0_TRITR</name>
<dbReference type="PANTHER" id="PTHR23074:SF17">
    <property type="entry name" value="FIDGETIN-LIKE PROTEIN 1"/>
    <property type="match status" value="1"/>
</dbReference>
<proteinExistence type="inferred from homology"/>
<dbReference type="InterPro" id="IPR027417">
    <property type="entry name" value="P-loop_NTPase"/>
</dbReference>
<organism evidence="7 8">
    <name type="scientific">Trichuris trichiura</name>
    <name type="common">Whipworm</name>
    <name type="synonym">Trichocephalus trichiurus</name>
    <dbReference type="NCBI Taxonomy" id="36087"/>
    <lineage>
        <taxon>Eukaryota</taxon>
        <taxon>Metazoa</taxon>
        <taxon>Ecdysozoa</taxon>
        <taxon>Nematoda</taxon>
        <taxon>Enoplea</taxon>
        <taxon>Dorylaimia</taxon>
        <taxon>Trichinellida</taxon>
        <taxon>Trichuridae</taxon>
        <taxon>Trichuris</taxon>
    </lineage>
</organism>
<dbReference type="Pfam" id="PF00004">
    <property type="entry name" value="AAA"/>
    <property type="match status" value="1"/>
</dbReference>
<dbReference type="InterPro" id="IPR003959">
    <property type="entry name" value="ATPase_AAA_core"/>
</dbReference>
<evidence type="ECO:0000313" key="8">
    <source>
        <dbReference type="Proteomes" id="UP000030665"/>
    </source>
</evidence>
<dbReference type="EMBL" id="HG806520">
    <property type="protein sequence ID" value="CDW59207.1"/>
    <property type="molecule type" value="Genomic_DNA"/>
</dbReference>
<evidence type="ECO:0000259" key="6">
    <source>
        <dbReference type="SMART" id="SM00382"/>
    </source>
</evidence>
<dbReference type="AlphaFoldDB" id="A0A077ZFQ0"/>